<accession>A0AAN7P4Q1</accession>
<feature type="region of interest" description="Disordered" evidence="4">
    <location>
        <begin position="368"/>
        <end position="391"/>
    </location>
</feature>
<evidence type="ECO:0000256" key="4">
    <source>
        <dbReference type="SAM" id="MobiDB-lite"/>
    </source>
</evidence>
<evidence type="ECO:0000313" key="7">
    <source>
        <dbReference type="EMBL" id="KAK4875393.1"/>
    </source>
</evidence>
<feature type="domain" description="TdIF1 C-terminal" evidence="6">
    <location>
        <begin position="208"/>
        <end position="304"/>
    </location>
</feature>
<dbReference type="Pfam" id="PF18192">
    <property type="entry name" value="DNTTIP1_dimer"/>
    <property type="match status" value="1"/>
</dbReference>
<proteinExistence type="predicted"/>
<sequence>MIPPLAPGQLDEQQNMVGWKNTFNMRQVTLMNLAASHLGTRNDNYMSGGCITSPIKSLDLLRRNLQNAINKDIDNVIKKYLEKFFQPAVNNIRMNLGKNSVNDELIKNVCQQMLEEAKTMYKVCSLSRDSSPYDCSDSEGSSFIDSRMEQVSPVHYKRKESDTDSETGYIVNRKRYKIKNVKCLENALQKLPDKREGPKWDPDRIHSNTLFIMGARANKVLGFGQTRGRVYVRHPEMLRYSGDTEDKEWLAAKNLMPPSGGKAYLMLLEDIQELALNEDYRNSPNLQLNELQGFEAPPFMIHKIKAFLEHVRTDKKHCTDLFEYQTSQCMTPIDSAPSTPSDTLQTLETHSLSTTSSKQSDINSLINIPETSPGSNNSFMSGPYTQSPLRTSSNLSPHMLIGVAVEGSNNNTSVLNLVENLHNDKILSNLLSVHGSTENSQDL</sequence>
<evidence type="ECO:0000256" key="2">
    <source>
        <dbReference type="ARBA" id="ARBA00023125"/>
    </source>
</evidence>
<dbReference type="InterPro" id="IPR041384">
    <property type="entry name" value="DNTTIP1_dimer"/>
</dbReference>
<keyword evidence="2" id="KW-0238">DNA-binding</keyword>
<comment type="caution">
    <text evidence="7">The sequence shown here is derived from an EMBL/GenBank/DDBJ whole genome shotgun (WGS) entry which is preliminary data.</text>
</comment>
<evidence type="ECO:0000256" key="1">
    <source>
        <dbReference type="ARBA" id="ARBA00004123"/>
    </source>
</evidence>
<dbReference type="GO" id="GO:0005634">
    <property type="term" value="C:nucleus"/>
    <property type="evidence" value="ECO:0007669"/>
    <property type="project" value="UniProtKB-SubCell"/>
</dbReference>
<dbReference type="PANTHER" id="PTHR23399:SF2">
    <property type="entry name" value="DEOXYNUCLEOTIDYLTRANSFERASE TERMINAL-INTERACTING PROTEIN 1"/>
    <property type="match status" value="1"/>
</dbReference>
<evidence type="ECO:0008006" key="9">
    <source>
        <dbReference type="Google" id="ProtNLM"/>
    </source>
</evidence>
<evidence type="ECO:0000259" key="5">
    <source>
        <dbReference type="Pfam" id="PF18192"/>
    </source>
</evidence>
<keyword evidence="8" id="KW-1185">Reference proteome</keyword>
<dbReference type="PANTHER" id="PTHR23399">
    <property type="entry name" value="DEOXYNUCLEOTIDYLTRANSFERASE TERMINAL-INTERACTING PROTEIN 1"/>
    <property type="match status" value="1"/>
</dbReference>
<protein>
    <recommendedName>
        <fullName evidence="9">Deoxynucleotidyltransferase terminal-interacting protein 1</fullName>
    </recommendedName>
</protein>
<keyword evidence="3" id="KW-0539">Nucleus</keyword>
<dbReference type="AlphaFoldDB" id="A0AAN7P4Q1"/>
<organism evidence="7 8">
    <name type="scientific">Aquatica leii</name>
    <dbReference type="NCBI Taxonomy" id="1421715"/>
    <lineage>
        <taxon>Eukaryota</taxon>
        <taxon>Metazoa</taxon>
        <taxon>Ecdysozoa</taxon>
        <taxon>Arthropoda</taxon>
        <taxon>Hexapoda</taxon>
        <taxon>Insecta</taxon>
        <taxon>Pterygota</taxon>
        <taxon>Neoptera</taxon>
        <taxon>Endopterygota</taxon>
        <taxon>Coleoptera</taxon>
        <taxon>Polyphaga</taxon>
        <taxon>Elateriformia</taxon>
        <taxon>Elateroidea</taxon>
        <taxon>Lampyridae</taxon>
        <taxon>Luciolinae</taxon>
        <taxon>Aquatica</taxon>
    </lineage>
</organism>
<name>A0AAN7P4Q1_9COLE</name>
<dbReference type="GO" id="GO:0003677">
    <property type="term" value="F:DNA binding"/>
    <property type="evidence" value="ECO:0007669"/>
    <property type="project" value="UniProtKB-KW"/>
</dbReference>
<evidence type="ECO:0000313" key="8">
    <source>
        <dbReference type="Proteomes" id="UP001353858"/>
    </source>
</evidence>
<evidence type="ECO:0000256" key="3">
    <source>
        <dbReference type="ARBA" id="ARBA00023242"/>
    </source>
</evidence>
<dbReference type="InterPro" id="IPR026064">
    <property type="entry name" value="TdIF1"/>
</dbReference>
<dbReference type="GO" id="GO:0031491">
    <property type="term" value="F:nucleosome binding"/>
    <property type="evidence" value="ECO:0007669"/>
    <property type="project" value="TreeGrafter"/>
</dbReference>
<reference evidence="8" key="1">
    <citation type="submission" date="2023-01" db="EMBL/GenBank/DDBJ databases">
        <title>Key to firefly adult light organ development and bioluminescence: homeobox transcription factors regulate luciferase expression and transportation to peroxisome.</title>
        <authorList>
            <person name="Fu X."/>
        </authorList>
    </citation>
    <scope>NUCLEOTIDE SEQUENCE [LARGE SCALE GENOMIC DNA]</scope>
</reference>
<feature type="domain" description="DNTTIP1 dimerisation" evidence="5">
    <location>
        <begin position="56"/>
        <end position="122"/>
    </location>
</feature>
<dbReference type="Pfam" id="PF21229">
    <property type="entry name" value="TdIF1_2nd"/>
    <property type="match status" value="1"/>
</dbReference>
<gene>
    <name evidence="7" type="ORF">RN001_011815</name>
</gene>
<evidence type="ECO:0000259" key="6">
    <source>
        <dbReference type="Pfam" id="PF21229"/>
    </source>
</evidence>
<dbReference type="Proteomes" id="UP001353858">
    <property type="component" value="Unassembled WGS sequence"/>
</dbReference>
<dbReference type="InterPro" id="IPR049121">
    <property type="entry name" value="TdIF1_C"/>
</dbReference>
<dbReference type="EMBL" id="JARPUR010000005">
    <property type="protein sequence ID" value="KAK4875393.1"/>
    <property type="molecule type" value="Genomic_DNA"/>
</dbReference>
<comment type="subcellular location">
    <subcellularLocation>
        <location evidence="1">Nucleus</location>
    </subcellularLocation>
</comment>